<comment type="caution">
    <text evidence="1">The sequence shown here is derived from an EMBL/GenBank/DDBJ whole genome shotgun (WGS) entry which is preliminary data.</text>
</comment>
<keyword evidence="2" id="KW-1185">Reference proteome</keyword>
<dbReference type="EMBL" id="CM023477">
    <property type="protein sequence ID" value="KAH7937231.1"/>
    <property type="molecule type" value="Genomic_DNA"/>
</dbReference>
<reference evidence="1" key="1">
    <citation type="submission" date="2020-05" db="EMBL/GenBank/DDBJ databases">
        <title>Large-scale comparative analyses of tick genomes elucidate their genetic diversity and vector capacities.</title>
        <authorList>
            <person name="Jia N."/>
            <person name="Wang J."/>
            <person name="Shi W."/>
            <person name="Du L."/>
            <person name="Sun Y."/>
            <person name="Zhan W."/>
            <person name="Jiang J."/>
            <person name="Wang Q."/>
            <person name="Zhang B."/>
            <person name="Ji P."/>
            <person name="Sakyi L.B."/>
            <person name="Cui X."/>
            <person name="Yuan T."/>
            <person name="Jiang B."/>
            <person name="Yang W."/>
            <person name="Lam T.T.-Y."/>
            <person name="Chang Q."/>
            <person name="Ding S."/>
            <person name="Wang X."/>
            <person name="Zhu J."/>
            <person name="Ruan X."/>
            <person name="Zhao L."/>
            <person name="Wei J."/>
            <person name="Que T."/>
            <person name="Du C."/>
            <person name="Cheng J."/>
            <person name="Dai P."/>
            <person name="Han X."/>
            <person name="Huang E."/>
            <person name="Gao Y."/>
            <person name="Liu J."/>
            <person name="Shao H."/>
            <person name="Ye R."/>
            <person name="Li L."/>
            <person name="Wei W."/>
            <person name="Wang X."/>
            <person name="Wang C."/>
            <person name="Yang T."/>
            <person name="Huo Q."/>
            <person name="Li W."/>
            <person name="Guo W."/>
            <person name="Chen H."/>
            <person name="Zhou L."/>
            <person name="Ni X."/>
            <person name="Tian J."/>
            <person name="Zhou Y."/>
            <person name="Sheng Y."/>
            <person name="Liu T."/>
            <person name="Pan Y."/>
            <person name="Xia L."/>
            <person name="Li J."/>
            <person name="Zhao F."/>
            <person name="Cao W."/>
        </authorList>
    </citation>
    <scope>NUCLEOTIDE SEQUENCE</scope>
    <source>
        <strain evidence="1">Dsil-2018</strain>
    </source>
</reference>
<sequence length="649" mass="71413">MALKRYRVAVTIAVIGAMSCVGTVLFSLAMARDRPRSTTAAGCNSTPCQKSRPETRGRRRSDDAACRSFYDFVCSRHHHARPLSHQQAMLTLAARLNASLYGFPVLSETLLRGSCPGHYALLGLDLHRACMGPTAAADWQQVERLLRWLGLSGWPLVRARPLDRSPWDLAGLLDLRLGVFPIVRLSLRHHYGRVTMQLDRTALPLRLHQLSVPPRDMGSYVRTVDLALSLLQGAAPNDAGTTAYWGAASAAIVELEQALERAQPRDAFVYGARLIPLKELPRSRHWNWAEYLAIVRDDSTLLAQANLTLLVHEPEQLALATETLGNASAAVIFNYLGYRALVHLAPLLPAEAHFLLPLAPWADAAPPRLAGCLRLLAHLHPFVVRFFAGLQPGQTQYEPPKPALLQARLVRGSVPSSEHCPQGPSLYPAKGGFLEALLQVQSAKPNAYWLLDSPDDGLDSRHQDEPFSMTADYLAGPNVVYASPALLTALKQRPLGDVQAAAPIVEALLGAALPGEPNELIRTPLSKLRCLARRMGTTQYDSHMPDQLRELLHPSALLQMTKRGNASPLPTVLVEGKQQLSQSQVFFVHWAMSLCDSPHLQKRLRRYKLMPTKHRVDVTLANHAAFQETFRCPSGTAMHSSKACPPLTP</sequence>
<protein>
    <submittedName>
        <fullName evidence="1">Uncharacterized protein</fullName>
    </submittedName>
</protein>
<gene>
    <name evidence="1" type="ORF">HPB49_009265</name>
</gene>
<name>A0ACB8C8G6_DERSI</name>
<dbReference type="Proteomes" id="UP000821865">
    <property type="component" value="Chromosome 8"/>
</dbReference>
<organism evidence="1 2">
    <name type="scientific">Dermacentor silvarum</name>
    <name type="common">Tick</name>
    <dbReference type="NCBI Taxonomy" id="543639"/>
    <lineage>
        <taxon>Eukaryota</taxon>
        <taxon>Metazoa</taxon>
        <taxon>Ecdysozoa</taxon>
        <taxon>Arthropoda</taxon>
        <taxon>Chelicerata</taxon>
        <taxon>Arachnida</taxon>
        <taxon>Acari</taxon>
        <taxon>Parasitiformes</taxon>
        <taxon>Ixodida</taxon>
        <taxon>Ixodoidea</taxon>
        <taxon>Ixodidae</taxon>
        <taxon>Rhipicephalinae</taxon>
        <taxon>Dermacentor</taxon>
    </lineage>
</organism>
<proteinExistence type="predicted"/>
<accession>A0ACB8C8G6</accession>
<evidence type="ECO:0000313" key="2">
    <source>
        <dbReference type="Proteomes" id="UP000821865"/>
    </source>
</evidence>
<evidence type="ECO:0000313" key="1">
    <source>
        <dbReference type="EMBL" id="KAH7937231.1"/>
    </source>
</evidence>